<reference evidence="2 3" key="1">
    <citation type="submission" date="2020-02" db="EMBL/GenBank/DDBJ databases">
        <authorList>
            <person name="Ma Q."/>
            <person name="Huang Y."/>
            <person name="Song X."/>
            <person name="Pei D."/>
        </authorList>
    </citation>
    <scope>NUCLEOTIDE SEQUENCE [LARGE SCALE GENOMIC DNA]</scope>
    <source>
        <strain evidence="2">Sxm20200214</strain>
        <tissue evidence="2">Leaf</tissue>
    </source>
</reference>
<organism evidence="2 3">
    <name type="scientific">Brassica carinata</name>
    <name type="common">Ethiopian mustard</name>
    <name type="synonym">Abyssinian cabbage</name>
    <dbReference type="NCBI Taxonomy" id="52824"/>
    <lineage>
        <taxon>Eukaryota</taxon>
        <taxon>Viridiplantae</taxon>
        <taxon>Streptophyta</taxon>
        <taxon>Embryophyta</taxon>
        <taxon>Tracheophyta</taxon>
        <taxon>Spermatophyta</taxon>
        <taxon>Magnoliopsida</taxon>
        <taxon>eudicotyledons</taxon>
        <taxon>Gunneridae</taxon>
        <taxon>Pentapetalae</taxon>
        <taxon>rosids</taxon>
        <taxon>malvids</taxon>
        <taxon>Brassicales</taxon>
        <taxon>Brassicaceae</taxon>
        <taxon>Brassiceae</taxon>
        <taxon>Brassica</taxon>
    </lineage>
</organism>
<protein>
    <submittedName>
        <fullName evidence="2">Uncharacterized protein</fullName>
    </submittedName>
</protein>
<name>A0A8X7V264_BRACI</name>
<dbReference type="EMBL" id="JAAMPC010000008">
    <property type="protein sequence ID" value="KAG2298366.1"/>
    <property type="molecule type" value="Genomic_DNA"/>
</dbReference>
<evidence type="ECO:0000313" key="3">
    <source>
        <dbReference type="Proteomes" id="UP000886595"/>
    </source>
</evidence>
<dbReference type="Proteomes" id="UP000886595">
    <property type="component" value="Unassembled WGS sequence"/>
</dbReference>
<keyword evidence="1" id="KW-0732">Signal</keyword>
<evidence type="ECO:0000313" key="2">
    <source>
        <dbReference type="EMBL" id="KAG2298366.1"/>
    </source>
</evidence>
<dbReference type="AlphaFoldDB" id="A0A8X7V264"/>
<sequence>MVCSYLFICFFPITKLLLFGGGKLRHVSQQKSMRRGLEPTLSVALSLWFIVSPTTSPKAPSFALCFTGHSTPTLDLYSTPPETTSATSAYALEPIRKVLCSGSYRLVLTHPQQETLPSVKLVVRASSGIDEICSSCDILDSSPTCFAGLSDFSDGFRVLPPPSRVSLC</sequence>
<accession>A0A8X7V264</accession>
<proteinExistence type="predicted"/>
<comment type="caution">
    <text evidence="2">The sequence shown here is derived from an EMBL/GenBank/DDBJ whole genome shotgun (WGS) entry which is preliminary data.</text>
</comment>
<feature type="signal peptide" evidence="1">
    <location>
        <begin position="1"/>
        <end position="16"/>
    </location>
</feature>
<keyword evidence="3" id="KW-1185">Reference proteome</keyword>
<gene>
    <name evidence="2" type="ORF">Bca52824_034838</name>
</gene>
<feature type="chain" id="PRO_5036467432" evidence="1">
    <location>
        <begin position="17"/>
        <end position="168"/>
    </location>
</feature>
<evidence type="ECO:0000256" key="1">
    <source>
        <dbReference type="SAM" id="SignalP"/>
    </source>
</evidence>